<dbReference type="SMART" id="SM00387">
    <property type="entry name" value="HATPase_c"/>
    <property type="match status" value="1"/>
</dbReference>
<dbReference type="InterPro" id="IPR005467">
    <property type="entry name" value="His_kinase_dom"/>
</dbReference>
<evidence type="ECO:0000256" key="4">
    <source>
        <dbReference type="ARBA" id="ARBA00022679"/>
    </source>
</evidence>
<dbReference type="AlphaFoldDB" id="A0A644YDC7"/>
<dbReference type="InterPro" id="IPR036097">
    <property type="entry name" value="HisK_dim/P_sf"/>
</dbReference>
<name>A0A644YDC7_9ZZZZ</name>
<dbReference type="InterPro" id="IPR004358">
    <property type="entry name" value="Sig_transdc_His_kin-like_C"/>
</dbReference>
<dbReference type="PANTHER" id="PTHR42878">
    <property type="entry name" value="TWO-COMPONENT HISTIDINE KINASE"/>
    <property type="match status" value="1"/>
</dbReference>
<organism evidence="7">
    <name type="scientific">bioreactor metagenome</name>
    <dbReference type="NCBI Taxonomy" id="1076179"/>
    <lineage>
        <taxon>unclassified sequences</taxon>
        <taxon>metagenomes</taxon>
        <taxon>ecological metagenomes</taxon>
    </lineage>
</organism>
<dbReference type="EC" id="2.7.13.3" evidence="2"/>
<feature type="domain" description="Histidine kinase" evidence="6">
    <location>
        <begin position="38"/>
        <end position="250"/>
    </location>
</feature>
<dbReference type="CDD" id="cd00082">
    <property type="entry name" value="HisKA"/>
    <property type="match status" value="1"/>
</dbReference>
<dbReference type="PRINTS" id="PR00344">
    <property type="entry name" value="BCTRLSENSOR"/>
</dbReference>
<protein>
    <recommendedName>
        <fullName evidence="2">histidine kinase</fullName>
        <ecNumber evidence="2">2.7.13.3</ecNumber>
    </recommendedName>
</protein>
<dbReference type="GO" id="GO:0000155">
    <property type="term" value="F:phosphorelay sensor kinase activity"/>
    <property type="evidence" value="ECO:0007669"/>
    <property type="project" value="InterPro"/>
</dbReference>
<evidence type="ECO:0000259" key="6">
    <source>
        <dbReference type="PROSITE" id="PS50109"/>
    </source>
</evidence>
<dbReference type="GO" id="GO:0007234">
    <property type="term" value="P:osmosensory signaling via phosphorelay pathway"/>
    <property type="evidence" value="ECO:0007669"/>
    <property type="project" value="TreeGrafter"/>
</dbReference>
<dbReference type="GO" id="GO:0030295">
    <property type="term" value="F:protein kinase activator activity"/>
    <property type="evidence" value="ECO:0007669"/>
    <property type="project" value="TreeGrafter"/>
</dbReference>
<evidence type="ECO:0000256" key="5">
    <source>
        <dbReference type="ARBA" id="ARBA00022777"/>
    </source>
</evidence>
<dbReference type="SMART" id="SM00388">
    <property type="entry name" value="HisKA"/>
    <property type="match status" value="1"/>
</dbReference>
<dbReference type="InterPro" id="IPR036890">
    <property type="entry name" value="HATPase_C_sf"/>
</dbReference>
<dbReference type="InterPro" id="IPR003661">
    <property type="entry name" value="HisK_dim/P_dom"/>
</dbReference>
<comment type="catalytic activity">
    <reaction evidence="1">
        <text>ATP + protein L-histidine = ADP + protein N-phospho-L-histidine.</text>
        <dbReference type="EC" id="2.7.13.3"/>
    </reaction>
</comment>
<proteinExistence type="predicted"/>
<keyword evidence="3" id="KW-0597">Phosphoprotein</keyword>
<reference evidence="7" key="1">
    <citation type="submission" date="2019-08" db="EMBL/GenBank/DDBJ databases">
        <authorList>
            <person name="Kucharzyk K."/>
            <person name="Murdoch R.W."/>
            <person name="Higgins S."/>
            <person name="Loffler F."/>
        </authorList>
    </citation>
    <scope>NUCLEOTIDE SEQUENCE</scope>
</reference>
<dbReference type="GO" id="GO:0000156">
    <property type="term" value="F:phosphorelay response regulator activity"/>
    <property type="evidence" value="ECO:0007669"/>
    <property type="project" value="TreeGrafter"/>
</dbReference>
<accession>A0A644YDC7</accession>
<dbReference type="PROSITE" id="PS50109">
    <property type="entry name" value="HIS_KIN"/>
    <property type="match status" value="1"/>
</dbReference>
<keyword evidence="5" id="KW-0418">Kinase</keyword>
<evidence type="ECO:0000313" key="7">
    <source>
        <dbReference type="EMBL" id="MPM25881.1"/>
    </source>
</evidence>
<dbReference type="EMBL" id="VSSQ01004599">
    <property type="protein sequence ID" value="MPM25881.1"/>
    <property type="molecule type" value="Genomic_DNA"/>
</dbReference>
<dbReference type="InterPro" id="IPR003594">
    <property type="entry name" value="HATPase_dom"/>
</dbReference>
<dbReference type="Gene3D" id="1.10.287.130">
    <property type="match status" value="1"/>
</dbReference>
<dbReference type="Pfam" id="PF00512">
    <property type="entry name" value="HisKA"/>
    <property type="match status" value="1"/>
</dbReference>
<dbReference type="Pfam" id="PF02518">
    <property type="entry name" value="HATPase_c"/>
    <property type="match status" value="1"/>
</dbReference>
<dbReference type="SUPFAM" id="SSF55874">
    <property type="entry name" value="ATPase domain of HSP90 chaperone/DNA topoisomerase II/histidine kinase"/>
    <property type="match status" value="1"/>
</dbReference>
<dbReference type="Gene3D" id="3.30.565.10">
    <property type="entry name" value="Histidine kinase-like ATPase, C-terminal domain"/>
    <property type="match status" value="1"/>
</dbReference>
<dbReference type="SUPFAM" id="SSF47384">
    <property type="entry name" value="Homodimeric domain of signal transducing histidine kinase"/>
    <property type="match status" value="1"/>
</dbReference>
<dbReference type="PANTHER" id="PTHR42878:SF15">
    <property type="entry name" value="BACTERIOPHYTOCHROME"/>
    <property type="match status" value="1"/>
</dbReference>
<evidence type="ECO:0000256" key="2">
    <source>
        <dbReference type="ARBA" id="ARBA00012438"/>
    </source>
</evidence>
<evidence type="ECO:0000256" key="3">
    <source>
        <dbReference type="ARBA" id="ARBA00022553"/>
    </source>
</evidence>
<dbReference type="InterPro" id="IPR050351">
    <property type="entry name" value="BphY/WalK/GraS-like"/>
</dbReference>
<gene>
    <name evidence="7" type="primary">cph1_1</name>
    <name evidence="7" type="ORF">SDC9_72382</name>
</gene>
<keyword evidence="4 7" id="KW-0808">Transferase</keyword>
<sequence length="250" mass="28725">MELNEKIRSMNDELENRVLERTKKIQEANNELEKFCYTVAHELKAPLRAISLYNDIIKEENEEDLTKESEYAVDNITMYCGKSLKLIGDILEYSKMKSQKLKLVRVNMNKLVEADIDEIKILNPERDIRVNMPRLPVVMADEFLLMCAVHNIMSNSVKYSAKKQYTEIIIDYEETAEKYIFQFTDNGAGFDMEGAVNIFELFNRMHPDTEYEGSGVGLATVKNIIEKHGGRISIKSAVDNGCTVMFSLLK</sequence>
<evidence type="ECO:0000256" key="1">
    <source>
        <dbReference type="ARBA" id="ARBA00000085"/>
    </source>
</evidence>
<comment type="caution">
    <text evidence="7">The sequence shown here is derived from an EMBL/GenBank/DDBJ whole genome shotgun (WGS) entry which is preliminary data.</text>
</comment>